<protein>
    <submittedName>
        <fullName evidence="9">Unannotated protein</fullName>
    </submittedName>
</protein>
<evidence type="ECO:0000256" key="3">
    <source>
        <dbReference type="ARBA" id="ARBA00022777"/>
    </source>
</evidence>
<feature type="region of interest" description="Disordered" evidence="6">
    <location>
        <begin position="554"/>
        <end position="581"/>
    </location>
</feature>
<keyword evidence="2" id="KW-0547">Nucleotide-binding</keyword>
<dbReference type="InterPro" id="IPR050445">
    <property type="entry name" value="Bact_polysacc_biosynth/exp"/>
</dbReference>
<sequence>MFTGCGQGTAESRIDLLMPASVADQTNGIRDAIAVARRRKWLILSCVVTVVLTAVVATSLQTPRYKAESDLLIRQGSSSALLNPEVAQSAQNARPLMENELGLARSLRVVEAATKELGFKPEVTVSANAESDIMTITATSTNAVASAAIANAYAAAFIDVRRASLVDEYVGAAETIQAQAEQLDEKISSLQAERDNAIAALPRSFTQAEEASRITEAYAPRLTALDLERTRLDQLTANLDLSAELLQGGGASIISKATVPSAPYSPKMLNNIAVAMLLGLLLGAAMALLFENLDTSLRSEEELKSVSGLDVLAVIPIYEGDSKGEEMSVISSTDPTSYPAEAYRSLRTAVQFLAIDRPIRTVQVTSPRPSDGKTTTAANFAVAVARAGKRVVLVDCDLRNPRVHRCFGLSNEHGFTSLLLGEGTFEGIGQRIPGEPNLLVVPSGPIPPDPSELLSGKRAQALLASMADVADLVVIDSPPVLAVSDPLVLSAVADGVILVASVGNSDRNQIAKAVSQLRQVDSPLIGAVLNRFRGDSSTYGYGYGYGYGAQNTQDAAKKSAKSSGSKTEDVSPSLIGSNDNN</sequence>
<keyword evidence="5" id="KW-0175">Coiled coil</keyword>
<name>A0A6J6XYC8_9ZZZZ</name>
<dbReference type="EMBL" id="CAFBOG010000113">
    <property type="protein sequence ID" value="CAB4984725.1"/>
    <property type="molecule type" value="Genomic_DNA"/>
</dbReference>
<keyword evidence="4" id="KW-0067">ATP-binding</keyword>
<evidence type="ECO:0000256" key="1">
    <source>
        <dbReference type="ARBA" id="ARBA00022679"/>
    </source>
</evidence>
<reference evidence="9" key="1">
    <citation type="submission" date="2020-05" db="EMBL/GenBank/DDBJ databases">
        <authorList>
            <person name="Chiriac C."/>
            <person name="Salcher M."/>
            <person name="Ghai R."/>
            <person name="Kavagutti S V."/>
        </authorList>
    </citation>
    <scope>NUCLEOTIDE SEQUENCE</scope>
</reference>
<dbReference type="GO" id="GO:0005886">
    <property type="term" value="C:plasma membrane"/>
    <property type="evidence" value="ECO:0007669"/>
    <property type="project" value="UniProtKB-ARBA"/>
</dbReference>
<feature type="domain" description="CobQ/CobB/MinD/ParA nucleotide binding" evidence="8">
    <location>
        <begin position="372"/>
        <end position="536"/>
    </location>
</feature>
<dbReference type="FunFam" id="3.40.50.300:FF:000527">
    <property type="entry name" value="Tyrosine-protein kinase etk"/>
    <property type="match status" value="1"/>
</dbReference>
<dbReference type="SUPFAM" id="SSF52540">
    <property type="entry name" value="P-loop containing nucleoside triphosphate hydrolases"/>
    <property type="match status" value="1"/>
</dbReference>
<evidence type="ECO:0000259" key="8">
    <source>
        <dbReference type="Pfam" id="PF01656"/>
    </source>
</evidence>
<evidence type="ECO:0000256" key="6">
    <source>
        <dbReference type="SAM" id="MobiDB-lite"/>
    </source>
</evidence>
<dbReference type="PANTHER" id="PTHR32309:SF13">
    <property type="entry name" value="FERRIC ENTEROBACTIN TRANSPORT PROTEIN FEPE"/>
    <property type="match status" value="1"/>
</dbReference>
<evidence type="ECO:0000313" key="11">
    <source>
        <dbReference type="EMBL" id="CAB5059421.1"/>
    </source>
</evidence>
<feature type="coiled-coil region" evidence="5">
    <location>
        <begin position="166"/>
        <end position="200"/>
    </location>
</feature>
<proteinExistence type="predicted"/>
<keyword evidence="1" id="KW-0808">Transferase</keyword>
<feature type="transmembrane region" description="Helical" evidence="7">
    <location>
        <begin position="268"/>
        <end position="290"/>
    </location>
</feature>
<keyword evidence="7" id="KW-1133">Transmembrane helix</keyword>
<evidence type="ECO:0000256" key="2">
    <source>
        <dbReference type="ARBA" id="ARBA00022741"/>
    </source>
</evidence>
<evidence type="ECO:0000313" key="9">
    <source>
        <dbReference type="EMBL" id="CAB4802210.1"/>
    </source>
</evidence>
<organism evidence="9">
    <name type="scientific">freshwater metagenome</name>
    <dbReference type="NCBI Taxonomy" id="449393"/>
    <lineage>
        <taxon>unclassified sequences</taxon>
        <taxon>metagenomes</taxon>
        <taxon>ecological metagenomes</taxon>
    </lineage>
</organism>
<dbReference type="InterPro" id="IPR002586">
    <property type="entry name" value="CobQ/CobB/MinD/ParA_Nub-bd_dom"/>
</dbReference>
<evidence type="ECO:0000313" key="10">
    <source>
        <dbReference type="EMBL" id="CAB4984725.1"/>
    </source>
</evidence>
<dbReference type="GO" id="GO:0004713">
    <property type="term" value="F:protein tyrosine kinase activity"/>
    <property type="evidence" value="ECO:0007669"/>
    <property type="project" value="TreeGrafter"/>
</dbReference>
<dbReference type="GO" id="GO:0005524">
    <property type="term" value="F:ATP binding"/>
    <property type="evidence" value="ECO:0007669"/>
    <property type="project" value="UniProtKB-KW"/>
</dbReference>
<dbReference type="InterPro" id="IPR027417">
    <property type="entry name" value="P-loop_NTPase"/>
</dbReference>
<dbReference type="CDD" id="cd05387">
    <property type="entry name" value="BY-kinase"/>
    <property type="match status" value="1"/>
</dbReference>
<keyword evidence="3" id="KW-0418">Kinase</keyword>
<evidence type="ECO:0000256" key="5">
    <source>
        <dbReference type="SAM" id="Coils"/>
    </source>
</evidence>
<gene>
    <name evidence="9" type="ORF">UFOPK3046_00630</name>
    <name evidence="10" type="ORF">UFOPK3914_01233</name>
    <name evidence="11" type="ORF">UFOPK4354_00054</name>
</gene>
<feature type="transmembrane region" description="Helical" evidence="7">
    <location>
        <begin position="41"/>
        <end position="60"/>
    </location>
</feature>
<dbReference type="NCBIfam" id="TIGR01007">
    <property type="entry name" value="eps_fam"/>
    <property type="match status" value="1"/>
</dbReference>
<keyword evidence="7" id="KW-0472">Membrane</keyword>
<dbReference type="GO" id="GO:0042802">
    <property type="term" value="F:identical protein binding"/>
    <property type="evidence" value="ECO:0007669"/>
    <property type="project" value="UniProtKB-ARBA"/>
</dbReference>
<evidence type="ECO:0000256" key="7">
    <source>
        <dbReference type="SAM" id="Phobius"/>
    </source>
</evidence>
<accession>A0A6J6XYC8</accession>
<dbReference type="PANTHER" id="PTHR32309">
    <property type="entry name" value="TYROSINE-PROTEIN KINASE"/>
    <property type="match status" value="1"/>
</dbReference>
<dbReference type="Gene3D" id="3.40.50.300">
    <property type="entry name" value="P-loop containing nucleotide triphosphate hydrolases"/>
    <property type="match status" value="1"/>
</dbReference>
<keyword evidence="7" id="KW-0812">Transmembrane</keyword>
<evidence type="ECO:0000256" key="4">
    <source>
        <dbReference type="ARBA" id="ARBA00022840"/>
    </source>
</evidence>
<dbReference type="EMBL" id="CAFBQW010000003">
    <property type="protein sequence ID" value="CAB5059421.1"/>
    <property type="molecule type" value="Genomic_DNA"/>
</dbReference>
<dbReference type="Pfam" id="PF01656">
    <property type="entry name" value="CbiA"/>
    <property type="match status" value="1"/>
</dbReference>
<dbReference type="AlphaFoldDB" id="A0A6J6XYC8"/>
<dbReference type="InterPro" id="IPR005702">
    <property type="entry name" value="Wzc-like_C"/>
</dbReference>
<dbReference type="EMBL" id="CAFAAQ010000040">
    <property type="protein sequence ID" value="CAB4802210.1"/>
    <property type="molecule type" value="Genomic_DNA"/>
</dbReference>